<gene>
    <name evidence="1" type="ORF">ACFPOH_12240</name>
</gene>
<comment type="caution">
    <text evidence="1">The sequence shown here is derived from an EMBL/GenBank/DDBJ whole genome shotgun (WGS) entry which is preliminary data.</text>
</comment>
<dbReference type="EMBL" id="JBHSNQ010000162">
    <property type="protein sequence ID" value="MFC5542474.1"/>
    <property type="molecule type" value="Genomic_DNA"/>
</dbReference>
<organism evidence="1 2">
    <name type="scientific">Ureibacillus suwonensis</name>
    <dbReference type="NCBI Taxonomy" id="313007"/>
    <lineage>
        <taxon>Bacteria</taxon>
        <taxon>Bacillati</taxon>
        <taxon>Bacillota</taxon>
        <taxon>Bacilli</taxon>
        <taxon>Bacillales</taxon>
        <taxon>Caryophanaceae</taxon>
        <taxon>Ureibacillus</taxon>
    </lineage>
</organism>
<sequence>MNLMIWIGLFLLLFGVLMAKWTSFSLVISIVGCTVIFGGIILQEKPKIKKPLDDNGFYCKR</sequence>
<keyword evidence="2" id="KW-1185">Reference proteome</keyword>
<protein>
    <submittedName>
        <fullName evidence="1">Uncharacterized protein</fullName>
    </submittedName>
</protein>
<evidence type="ECO:0000313" key="1">
    <source>
        <dbReference type="EMBL" id="MFC5542474.1"/>
    </source>
</evidence>
<accession>A0ABW0RCL6</accession>
<proteinExistence type="predicted"/>
<reference evidence="2" key="1">
    <citation type="journal article" date="2019" name="Int. J. Syst. Evol. Microbiol.">
        <title>The Global Catalogue of Microorganisms (GCM) 10K type strain sequencing project: providing services to taxonomists for standard genome sequencing and annotation.</title>
        <authorList>
            <consortium name="The Broad Institute Genomics Platform"/>
            <consortium name="The Broad Institute Genome Sequencing Center for Infectious Disease"/>
            <person name="Wu L."/>
            <person name="Ma J."/>
        </authorList>
    </citation>
    <scope>NUCLEOTIDE SEQUENCE [LARGE SCALE GENOMIC DNA]</scope>
    <source>
        <strain evidence="2">CCUG 56331</strain>
    </source>
</reference>
<dbReference type="RefSeq" id="WP_342580840.1">
    <property type="nucleotide sequence ID" value="NZ_JBHSNQ010000162.1"/>
</dbReference>
<evidence type="ECO:0000313" key="2">
    <source>
        <dbReference type="Proteomes" id="UP001595978"/>
    </source>
</evidence>
<name>A0ABW0RCL6_9BACL</name>
<dbReference type="Proteomes" id="UP001595978">
    <property type="component" value="Unassembled WGS sequence"/>
</dbReference>